<organism evidence="3 4">
    <name type="scientific">Saguinus oedipus</name>
    <name type="common">Cotton-top tamarin</name>
    <name type="synonym">Oedipomidas oedipus</name>
    <dbReference type="NCBI Taxonomy" id="9490"/>
    <lineage>
        <taxon>Eukaryota</taxon>
        <taxon>Metazoa</taxon>
        <taxon>Chordata</taxon>
        <taxon>Craniata</taxon>
        <taxon>Vertebrata</taxon>
        <taxon>Euteleostomi</taxon>
        <taxon>Mammalia</taxon>
        <taxon>Eutheria</taxon>
        <taxon>Euarchontoglires</taxon>
        <taxon>Primates</taxon>
        <taxon>Haplorrhini</taxon>
        <taxon>Platyrrhini</taxon>
        <taxon>Cebidae</taxon>
        <taxon>Callitrichinae</taxon>
        <taxon>Saguinus</taxon>
    </lineage>
</organism>
<gene>
    <name evidence="3" type="ORF">P7K49_006864</name>
</gene>
<reference evidence="3 4" key="1">
    <citation type="submission" date="2023-05" db="EMBL/GenBank/DDBJ databases">
        <title>B98-5 Cell Line De Novo Hybrid Assembly: An Optical Mapping Approach.</title>
        <authorList>
            <person name="Kananen K."/>
            <person name="Auerbach J.A."/>
            <person name="Kautto E."/>
            <person name="Blachly J.S."/>
        </authorList>
    </citation>
    <scope>NUCLEOTIDE SEQUENCE [LARGE SCALE GENOMIC DNA]</scope>
    <source>
        <strain evidence="3">B95-8</strain>
        <tissue evidence="3">Cell line</tissue>
    </source>
</reference>
<protein>
    <recommendedName>
        <fullName evidence="2">Mastermind-like 1/3 transactivation domain-containing protein</fullName>
    </recommendedName>
</protein>
<evidence type="ECO:0000259" key="2">
    <source>
        <dbReference type="Pfam" id="PF20801"/>
    </source>
</evidence>
<name>A0ABQ9W3M0_SAGOE</name>
<evidence type="ECO:0000313" key="3">
    <source>
        <dbReference type="EMBL" id="KAK2116238.1"/>
    </source>
</evidence>
<keyword evidence="4" id="KW-1185">Reference proteome</keyword>
<evidence type="ECO:0000256" key="1">
    <source>
        <dbReference type="SAM" id="MobiDB-lite"/>
    </source>
</evidence>
<feature type="domain" description="Mastermind-like 1/3 transactivation" evidence="2">
    <location>
        <begin position="15"/>
        <end position="71"/>
    </location>
</feature>
<dbReference type="InterPro" id="IPR048455">
    <property type="entry name" value="MAML1_3_TAD2"/>
</dbReference>
<accession>A0ABQ9W3M0</accession>
<dbReference type="EMBL" id="JASSZA010000003">
    <property type="protein sequence ID" value="KAK2116238.1"/>
    <property type="molecule type" value="Genomic_DNA"/>
</dbReference>
<comment type="caution">
    <text evidence="3">The sequence shown here is derived from an EMBL/GenBank/DDBJ whole genome shotgun (WGS) entry which is preliminary data.</text>
</comment>
<proteinExistence type="predicted"/>
<feature type="region of interest" description="Disordered" evidence="1">
    <location>
        <begin position="1"/>
        <end position="26"/>
    </location>
</feature>
<evidence type="ECO:0000313" key="4">
    <source>
        <dbReference type="Proteomes" id="UP001266305"/>
    </source>
</evidence>
<sequence>MQSSVPPGSGGMVSGASPAGPSFLGSQPQAAIMKQMLIDQRAQLMEQQKQQFLREQRQQQQQQQQILAEQRTLFLRGIAGGGIEENSIEWVMNNGLGTIAEQ</sequence>
<dbReference type="Proteomes" id="UP001266305">
    <property type="component" value="Unassembled WGS sequence"/>
</dbReference>
<dbReference type="Pfam" id="PF20801">
    <property type="entry name" value="MAML1_3_TAD2"/>
    <property type="match status" value="1"/>
</dbReference>